<keyword evidence="1" id="KW-1133">Transmembrane helix</keyword>
<name>A0A2M8GIH2_9BACT</name>
<dbReference type="PANTHER" id="PTHR31157:SF1">
    <property type="entry name" value="SCP DOMAIN-CONTAINING PROTEIN"/>
    <property type="match status" value="1"/>
</dbReference>
<dbReference type="Proteomes" id="UP000228960">
    <property type="component" value="Unassembled WGS sequence"/>
</dbReference>
<feature type="transmembrane region" description="Helical" evidence="1">
    <location>
        <begin position="227"/>
        <end position="247"/>
    </location>
</feature>
<evidence type="ECO:0000259" key="2">
    <source>
        <dbReference type="Pfam" id="PF00188"/>
    </source>
</evidence>
<dbReference type="Pfam" id="PF00188">
    <property type="entry name" value="CAP"/>
    <property type="match status" value="1"/>
</dbReference>
<dbReference type="EMBL" id="PFQM01000139">
    <property type="protein sequence ID" value="PJC79605.1"/>
    <property type="molecule type" value="Genomic_DNA"/>
</dbReference>
<evidence type="ECO:0000256" key="1">
    <source>
        <dbReference type="SAM" id="Phobius"/>
    </source>
</evidence>
<dbReference type="SUPFAM" id="SSF55797">
    <property type="entry name" value="PR-1-like"/>
    <property type="match status" value="1"/>
</dbReference>
<feature type="transmembrane region" description="Helical" evidence="1">
    <location>
        <begin position="25"/>
        <end position="42"/>
    </location>
</feature>
<feature type="domain" description="SCP" evidence="2">
    <location>
        <begin position="70"/>
        <end position="186"/>
    </location>
</feature>
<comment type="caution">
    <text evidence="3">The sequence shown here is derived from an EMBL/GenBank/DDBJ whole genome shotgun (WGS) entry which is preliminary data.</text>
</comment>
<keyword evidence="1" id="KW-0812">Transmembrane</keyword>
<protein>
    <recommendedName>
        <fullName evidence="2">SCP domain-containing protein</fullName>
    </recommendedName>
</protein>
<sequence length="282" mass="31434">MSYTSLVFKKFSHYFLPYPDNNHRALLLQPSFLALFVAVYLLNQSFIKSFTIARPGVLGYSSEITISKVLDQTNTERVKLGLKPLTFNSTLSKSAQLKADDMFTNNYWAHTSPEGKSPWDFFNNAGYEYSVAGENLAKDFYDTEGLLKAWMNSPTHRENIINPKYQEIGIGVVNGILGGVKTTLVVQHFGTPRNGVVLASVPPDDIAVESSFIQNIPIASPIQLNKIFAMIMFVFIICLLIVDSYITLKNKTPRLTGSSAGHIGFLLIILLLLIFTHQGTIF</sequence>
<dbReference type="InterPro" id="IPR035940">
    <property type="entry name" value="CAP_sf"/>
</dbReference>
<accession>A0A2M8GIH2</accession>
<evidence type="ECO:0000313" key="4">
    <source>
        <dbReference type="Proteomes" id="UP000228960"/>
    </source>
</evidence>
<dbReference type="CDD" id="cd05379">
    <property type="entry name" value="CAP_bacterial"/>
    <property type="match status" value="1"/>
</dbReference>
<reference evidence="4" key="1">
    <citation type="submission" date="2017-09" db="EMBL/GenBank/DDBJ databases">
        <title>Depth-based differentiation of microbial function through sediment-hosted aquifers and enrichment of novel symbionts in the deep terrestrial subsurface.</title>
        <authorList>
            <person name="Probst A.J."/>
            <person name="Ladd B."/>
            <person name="Jarett J.K."/>
            <person name="Geller-Mcgrath D.E."/>
            <person name="Sieber C.M.K."/>
            <person name="Emerson J.B."/>
            <person name="Anantharaman K."/>
            <person name="Thomas B.C."/>
            <person name="Malmstrom R."/>
            <person name="Stieglmeier M."/>
            <person name="Klingl A."/>
            <person name="Woyke T."/>
            <person name="Ryan C.M."/>
            <person name="Banfield J.F."/>
        </authorList>
    </citation>
    <scope>NUCLEOTIDE SEQUENCE [LARGE SCALE GENOMIC DNA]</scope>
</reference>
<dbReference type="InterPro" id="IPR014044">
    <property type="entry name" value="CAP_dom"/>
</dbReference>
<organism evidence="3 4">
    <name type="scientific">Candidatus Shapirobacteria bacterium CG_4_8_14_3_um_filter_35_11</name>
    <dbReference type="NCBI Taxonomy" id="1974874"/>
    <lineage>
        <taxon>Bacteria</taxon>
        <taxon>Candidatus Shapironibacteriota</taxon>
    </lineage>
</organism>
<keyword evidence="1" id="KW-0472">Membrane</keyword>
<gene>
    <name evidence="3" type="ORF">CO009_04305</name>
</gene>
<evidence type="ECO:0000313" key="3">
    <source>
        <dbReference type="EMBL" id="PJC79605.1"/>
    </source>
</evidence>
<feature type="transmembrane region" description="Helical" evidence="1">
    <location>
        <begin position="259"/>
        <end position="276"/>
    </location>
</feature>
<dbReference type="AlphaFoldDB" id="A0A2M8GIH2"/>
<dbReference type="PANTHER" id="PTHR31157">
    <property type="entry name" value="SCP DOMAIN-CONTAINING PROTEIN"/>
    <property type="match status" value="1"/>
</dbReference>
<proteinExistence type="predicted"/>
<dbReference type="Gene3D" id="3.40.33.10">
    <property type="entry name" value="CAP"/>
    <property type="match status" value="1"/>
</dbReference>